<accession>A0A9N9P7Q8</accession>
<organism evidence="1 2">
    <name type="scientific">Dentiscutata erythropus</name>
    <dbReference type="NCBI Taxonomy" id="1348616"/>
    <lineage>
        <taxon>Eukaryota</taxon>
        <taxon>Fungi</taxon>
        <taxon>Fungi incertae sedis</taxon>
        <taxon>Mucoromycota</taxon>
        <taxon>Glomeromycotina</taxon>
        <taxon>Glomeromycetes</taxon>
        <taxon>Diversisporales</taxon>
        <taxon>Gigasporaceae</taxon>
        <taxon>Dentiscutata</taxon>
    </lineage>
</organism>
<evidence type="ECO:0000313" key="1">
    <source>
        <dbReference type="EMBL" id="CAG8797951.1"/>
    </source>
</evidence>
<keyword evidence="2" id="KW-1185">Reference proteome</keyword>
<protein>
    <submittedName>
        <fullName evidence="1">23580_t:CDS:1</fullName>
    </submittedName>
</protein>
<dbReference type="EMBL" id="CAJVPY010032591">
    <property type="protein sequence ID" value="CAG8797951.1"/>
    <property type="molecule type" value="Genomic_DNA"/>
</dbReference>
<feature type="non-terminal residue" evidence="1">
    <location>
        <position position="1"/>
    </location>
</feature>
<dbReference type="AlphaFoldDB" id="A0A9N9P7Q8"/>
<dbReference type="Proteomes" id="UP000789405">
    <property type="component" value="Unassembled WGS sequence"/>
</dbReference>
<evidence type="ECO:0000313" key="2">
    <source>
        <dbReference type="Proteomes" id="UP000789405"/>
    </source>
</evidence>
<proteinExistence type="predicted"/>
<comment type="caution">
    <text evidence="1">The sequence shown here is derived from an EMBL/GenBank/DDBJ whole genome shotgun (WGS) entry which is preliminary data.</text>
</comment>
<reference evidence="1" key="1">
    <citation type="submission" date="2021-06" db="EMBL/GenBank/DDBJ databases">
        <authorList>
            <person name="Kallberg Y."/>
            <person name="Tangrot J."/>
            <person name="Rosling A."/>
        </authorList>
    </citation>
    <scope>NUCLEOTIDE SEQUENCE</scope>
    <source>
        <strain evidence="1">MA453B</strain>
    </source>
</reference>
<sequence length="110" mass="12966">FPNNEKIDYSEEAKEKSKEISQKYYEQLELSLDERTKLHNKKLDEFVNNISESYKSMFGTLNLKHNPSFHFKSAEAKFVDLYVEGLVVLGNTLEKELKKEEEKLKSNMNQ</sequence>
<name>A0A9N9P7Q8_9GLOM</name>
<gene>
    <name evidence="1" type="ORF">DERYTH_LOCUS22782</name>
</gene>